<keyword evidence="8 10" id="KW-0539">Nucleus</keyword>
<dbReference type="GO" id="GO:0003723">
    <property type="term" value="F:RNA binding"/>
    <property type="evidence" value="ECO:0007669"/>
    <property type="project" value="UniProtKB-KW"/>
</dbReference>
<keyword evidence="5 10" id="KW-0949">S-adenosyl-L-methionine</keyword>
<keyword evidence="16" id="KW-1185">Reference proteome</keyword>
<dbReference type="PANTHER" id="PTHR12189">
    <property type="entry name" value="MRNA GUANINE-7- METHYLTRANSFERASE"/>
    <property type="match status" value="1"/>
</dbReference>
<feature type="binding site" evidence="11">
    <location>
        <position position="169"/>
    </location>
    <ligand>
        <name>S-adenosyl-L-methionine</name>
        <dbReference type="ChEBI" id="CHEBI:59789"/>
    </ligand>
</feature>
<protein>
    <recommendedName>
        <fullName evidence="10">mRNA cap guanine-N(7) methyltransferase</fullName>
        <ecNumber evidence="10">2.1.1.56</ecNumber>
    </recommendedName>
    <alternativeName>
        <fullName evidence="10">mRNA (guanine-N(7))-methyltransferase</fullName>
    </alternativeName>
    <alternativeName>
        <fullName evidence="10">mRNA cap methyltransferase</fullName>
    </alternativeName>
</protein>
<feature type="site" description="mRNA cap binding" evidence="12">
    <location>
        <position position="334"/>
    </location>
</feature>
<organism evidence="15 16">
    <name type="scientific">Nasonia vitripennis</name>
    <name type="common">Parasitic wasp</name>
    <dbReference type="NCBI Taxonomy" id="7425"/>
    <lineage>
        <taxon>Eukaryota</taxon>
        <taxon>Metazoa</taxon>
        <taxon>Ecdysozoa</taxon>
        <taxon>Arthropoda</taxon>
        <taxon>Hexapoda</taxon>
        <taxon>Insecta</taxon>
        <taxon>Pterygota</taxon>
        <taxon>Neoptera</taxon>
        <taxon>Endopterygota</taxon>
        <taxon>Hymenoptera</taxon>
        <taxon>Apocrita</taxon>
        <taxon>Proctotrupomorpha</taxon>
        <taxon>Chalcidoidea</taxon>
        <taxon>Pteromalidae</taxon>
        <taxon>Pteromalinae</taxon>
        <taxon>Nasonia</taxon>
    </lineage>
</organism>
<evidence type="ECO:0000256" key="7">
    <source>
        <dbReference type="ARBA" id="ARBA00023042"/>
    </source>
</evidence>
<feature type="site" description="mRNA cap binding" evidence="12">
    <location>
        <position position="429"/>
    </location>
</feature>
<keyword evidence="4 10" id="KW-0808">Transferase</keyword>
<keyword evidence="6 10" id="KW-0694">RNA-binding</keyword>
<dbReference type="SUPFAM" id="SSF53335">
    <property type="entry name" value="S-adenosyl-L-methionine-dependent methyltransferases"/>
    <property type="match status" value="1"/>
</dbReference>
<feature type="compositionally biased region" description="Acidic residues" evidence="13">
    <location>
        <begin position="1"/>
        <end position="15"/>
    </location>
</feature>
<dbReference type="OrthoDB" id="10248867at2759"/>
<evidence type="ECO:0000256" key="12">
    <source>
        <dbReference type="PIRSR" id="PIRSR028762-2"/>
    </source>
</evidence>
<dbReference type="Gene3D" id="3.40.50.150">
    <property type="entry name" value="Vaccinia Virus protein VP39"/>
    <property type="match status" value="1"/>
</dbReference>
<feature type="binding site" evidence="11">
    <location>
        <position position="142"/>
    </location>
    <ligand>
        <name>S-adenosyl-L-methionine</name>
        <dbReference type="ChEBI" id="CHEBI:59789"/>
    </ligand>
</feature>
<feature type="domain" description="MRNA cap 0 methyltransferase" evidence="14">
    <location>
        <begin position="129"/>
        <end position="437"/>
    </location>
</feature>
<dbReference type="PROSITE" id="PS51562">
    <property type="entry name" value="RNA_CAP0_MT"/>
    <property type="match status" value="1"/>
</dbReference>
<keyword evidence="7 10" id="KW-0506">mRNA capping</keyword>
<feature type="site" description="mRNA cap binding" evidence="12">
    <location>
        <position position="178"/>
    </location>
</feature>
<feature type="binding site" evidence="11">
    <location>
        <position position="224"/>
    </location>
    <ligand>
        <name>S-adenosyl-L-methionine</name>
        <dbReference type="ChEBI" id="CHEBI:59789"/>
    </ligand>
</feature>
<sequence length="452" mass="51912">MSTQEMNDEVNDEINEQNKLSSSACDSPQQQDEAAKDEQNNDAEPATSDPKLTRKLNEDEESPPSKIKRKSDTDESSQFYNLPSDLSTSSSSREPEKKDDSEKSTDHANLVANHYNTLEEKGLAERNKSRIVYMRNFNNWVKSMLINEYLEKVRQGKSHGEPLRVLDMCCGKGGDLLKWRKGNISYLICADIAEVSVEQCRNRYKDMGGKRYPPLFGAEFLAYDCTKVRLREKYKDASMQLDLVSCQFAFHYSFETLPQAECMFKNASESLRPGGYFIGTIPNAYELVSRWQKADGNKFGNEIYSVEFSCDKTNPPLFGAKYVFHLEGVVNCPEFLVHLPTFIKLAWKFGLELIMFERFDEFYERRKEDGKTLLGKMLALETYPPYHEAPLLAENSQEYQHAVEYMQTSTGHRKIGTLSQSEWEAITLYSVFAFRKARSTWNAEGKPEFVKS</sequence>
<feature type="region of interest" description="Disordered" evidence="13">
    <location>
        <begin position="1"/>
        <end position="112"/>
    </location>
</feature>
<dbReference type="GO" id="GO:0004482">
    <property type="term" value="F:mRNA 5'-cap (guanine-N7-)-methyltransferase activity"/>
    <property type="evidence" value="ECO:0007669"/>
    <property type="project" value="UniProtKB-EC"/>
</dbReference>
<evidence type="ECO:0000256" key="11">
    <source>
        <dbReference type="PIRSR" id="PIRSR028762-1"/>
    </source>
</evidence>
<feature type="site" description="mRNA cap binding" evidence="12">
    <location>
        <position position="172"/>
    </location>
</feature>
<keyword evidence="2 10" id="KW-0489">Methyltransferase</keyword>
<dbReference type="EC" id="2.1.1.56" evidence="10"/>
<dbReference type="OMA" id="HYCFESM"/>
<dbReference type="InterPro" id="IPR016899">
    <property type="entry name" value="mRNA_G-N7_MeTrfase_euk"/>
</dbReference>
<evidence type="ECO:0000256" key="5">
    <source>
        <dbReference type="ARBA" id="ARBA00022691"/>
    </source>
</evidence>
<dbReference type="InterPro" id="IPR039753">
    <property type="entry name" value="RG7MT1"/>
</dbReference>
<dbReference type="InterPro" id="IPR029063">
    <property type="entry name" value="SAM-dependent_MTases_sf"/>
</dbReference>
<evidence type="ECO:0000256" key="8">
    <source>
        <dbReference type="ARBA" id="ARBA00023242"/>
    </source>
</evidence>
<dbReference type="AlphaFoldDB" id="A0A7M7G3C9"/>
<evidence type="ECO:0000256" key="2">
    <source>
        <dbReference type="ARBA" id="ARBA00022603"/>
    </source>
</evidence>
<comment type="subcellular location">
    <subcellularLocation>
        <location evidence="1 10">Nucleus</location>
    </subcellularLocation>
</comment>
<evidence type="ECO:0000256" key="13">
    <source>
        <dbReference type="SAM" id="MobiDB-lite"/>
    </source>
</evidence>
<feature type="compositionally biased region" description="Polar residues" evidence="13">
    <location>
        <begin position="17"/>
        <end position="32"/>
    </location>
</feature>
<evidence type="ECO:0000256" key="1">
    <source>
        <dbReference type="ARBA" id="ARBA00004123"/>
    </source>
</evidence>
<evidence type="ECO:0000256" key="10">
    <source>
        <dbReference type="PIRNR" id="PIRNR028762"/>
    </source>
</evidence>
<evidence type="ECO:0000256" key="9">
    <source>
        <dbReference type="ARBA" id="ARBA00044712"/>
    </source>
</evidence>
<dbReference type="PIRSF" id="PIRSF028762">
    <property type="entry name" value="ABD1"/>
    <property type="match status" value="1"/>
</dbReference>
<name>A0A7M7G3C9_NASVI</name>
<comment type="catalytic activity">
    <reaction evidence="9">
        <text>a 5'-end (5'-triphosphoguanosine)-ribonucleoside in mRNA + S-adenosyl-L-methionine = a 5'-end (N(7)-methyl 5'-triphosphoguanosine)-ribonucleoside in mRNA + S-adenosyl-L-homocysteine</text>
        <dbReference type="Rhea" id="RHEA:67008"/>
        <dbReference type="Rhea" id="RHEA-COMP:17166"/>
        <dbReference type="Rhea" id="RHEA-COMP:17167"/>
        <dbReference type="ChEBI" id="CHEBI:57856"/>
        <dbReference type="ChEBI" id="CHEBI:59789"/>
        <dbReference type="ChEBI" id="CHEBI:156461"/>
        <dbReference type="ChEBI" id="CHEBI:167617"/>
        <dbReference type="EC" id="2.1.1.56"/>
    </reaction>
</comment>
<evidence type="ECO:0000313" key="16">
    <source>
        <dbReference type="Proteomes" id="UP000002358"/>
    </source>
</evidence>
<feature type="site" description="mRNA cap binding" evidence="12">
    <location>
        <position position="203"/>
    </location>
</feature>
<accession>A0A7M7G3C9</accession>
<dbReference type="PANTHER" id="PTHR12189:SF2">
    <property type="entry name" value="MRNA CAP GUANINE-N7 METHYLTRANSFERASE"/>
    <property type="match status" value="1"/>
</dbReference>
<evidence type="ECO:0000256" key="4">
    <source>
        <dbReference type="ARBA" id="ARBA00022679"/>
    </source>
</evidence>
<evidence type="ECO:0000313" key="15">
    <source>
        <dbReference type="EnsemblMetazoa" id="XP_001602514"/>
    </source>
</evidence>
<evidence type="ECO:0000256" key="6">
    <source>
        <dbReference type="ARBA" id="ARBA00022884"/>
    </source>
</evidence>
<feature type="compositionally biased region" description="Basic and acidic residues" evidence="13">
    <location>
        <begin position="93"/>
        <end position="106"/>
    </location>
</feature>
<feature type="binding site" evidence="11">
    <location>
        <position position="191"/>
    </location>
    <ligand>
        <name>S-adenosyl-L-methionine</name>
        <dbReference type="ChEBI" id="CHEBI:59789"/>
    </ligand>
</feature>
<proteinExistence type="inferred from homology"/>
<evidence type="ECO:0000256" key="3">
    <source>
        <dbReference type="ARBA" id="ARBA00022664"/>
    </source>
</evidence>
<dbReference type="InParanoid" id="A0A7M7G3C9"/>
<reference evidence="15" key="1">
    <citation type="submission" date="2021-01" db="UniProtKB">
        <authorList>
            <consortium name="EnsemblMetazoa"/>
        </authorList>
    </citation>
    <scope>IDENTIFICATION</scope>
</reference>
<dbReference type="SMR" id="A0A7M7G3C9"/>
<dbReference type="CDD" id="cd02440">
    <property type="entry name" value="AdoMet_MTases"/>
    <property type="match status" value="1"/>
</dbReference>
<dbReference type="InterPro" id="IPR004971">
    <property type="entry name" value="mRNA_G-N7_MeTrfase_dom"/>
</dbReference>
<feature type="binding site" evidence="11">
    <location>
        <position position="252"/>
    </location>
    <ligand>
        <name>S-adenosyl-L-methionine</name>
        <dbReference type="ChEBI" id="CHEBI:59789"/>
    </ligand>
</feature>
<dbReference type="FunCoup" id="A0A7M7G3C9">
    <property type="interactions" value="2066"/>
</dbReference>
<dbReference type="Pfam" id="PF03291">
    <property type="entry name" value="mRNA_G-N7_MeTrfase"/>
    <property type="match status" value="1"/>
</dbReference>
<dbReference type="EnsemblMetazoa" id="XM_001602464">
    <property type="protein sequence ID" value="XP_001602514"/>
    <property type="gene ID" value="LOC100118581"/>
</dbReference>
<gene>
    <name evidence="15" type="primary">100118581</name>
</gene>
<dbReference type="KEGG" id="nvi:100118581"/>
<feature type="binding site" evidence="11">
    <location>
        <position position="247"/>
    </location>
    <ligand>
        <name>S-adenosyl-L-methionine</name>
        <dbReference type="ChEBI" id="CHEBI:59789"/>
    </ligand>
</feature>
<dbReference type="GO" id="GO:0005634">
    <property type="term" value="C:nucleus"/>
    <property type="evidence" value="ECO:0007669"/>
    <property type="project" value="UniProtKB-SubCell"/>
</dbReference>
<feature type="site" description="mRNA cap binding" evidence="12">
    <location>
        <position position="251"/>
    </location>
</feature>
<keyword evidence="3 10" id="KW-0507">mRNA processing</keyword>
<dbReference type="Proteomes" id="UP000002358">
    <property type="component" value="Chromosome 3"/>
</dbReference>
<evidence type="ECO:0000259" key="14">
    <source>
        <dbReference type="PROSITE" id="PS51562"/>
    </source>
</evidence>
<comment type="similarity">
    <text evidence="10">Belongs to the class I-like SAM-binding methyltransferase superfamily. mRNA cap 0 methyltransferase family.</text>
</comment>
<feature type="binding site" evidence="12">
    <location>
        <begin position="138"/>
        <end position="139"/>
    </location>
    <ligand>
        <name>mRNA</name>
        <dbReference type="ChEBI" id="CHEBI:33699"/>
    </ligand>
</feature>